<dbReference type="KEGG" id="ery:CP97_11800"/>
<name>A0A0H4VCY2_9SPHN</name>
<dbReference type="EMBL" id="CP011310">
    <property type="protein sequence ID" value="AKQ42572.1"/>
    <property type="molecule type" value="Genomic_DNA"/>
</dbReference>
<dbReference type="PATRIC" id="fig|1648404.4.peg.2458"/>
<dbReference type="Proteomes" id="UP000059113">
    <property type="component" value="Chromosome"/>
</dbReference>
<protein>
    <submittedName>
        <fullName evidence="1">Uncharacterized protein</fullName>
    </submittedName>
</protein>
<sequence length="141" mass="15936">MLTDRSHIYRHISFIGTGRNLNAAAKKRIDAMNKMLIAAPLALAATALFTVPASAAAANGGQIRAEIQQLDRQIERSRGLSRLEEARLNSQVTRLQSLYRSYARGGFTRTELRQLDRQVTSVRAQITDKARDNHDYRNDRR</sequence>
<dbReference type="AlphaFoldDB" id="A0A0H4VCY2"/>
<proteinExistence type="predicted"/>
<reference evidence="2" key="2">
    <citation type="submission" date="2015-04" db="EMBL/GenBank/DDBJ databases">
        <title>The complete genome sequence of Erythrobacter sp. s21-N3.</title>
        <authorList>
            <person name="Zhuang L."/>
            <person name="Liu Y."/>
            <person name="Shao Z."/>
        </authorList>
    </citation>
    <scope>NUCLEOTIDE SEQUENCE [LARGE SCALE GENOMIC DNA]</scope>
    <source>
        <strain evidence="2">s21-N3</strain>
    </source>
</reference>
<reference evidence="1 2" key="1">
    <citation type="journal article" date="2015" name="Int. J. Syst. Evol. Microbiol.">
        <title>Erythrobacter atlanticus sp. nov., a bacterium from ocean sediment able to degrade polycyclic aromatic hydrocarbons.</title>
        <authorList>
            <person name="Zhuang L."/>
            <person name="Liu Y."/>
            <person name="Wang L."/>
            <person name="Wang W."/>
            <person name="Shao Z."/>
        </authorList>
    </citation>
    <scope>NUCLEOTIDE SEQUENCE [LARGE SCALE GENOMIC DNA]</scope>
    <source>
        <strain evidence="2">s21-N3</strain>
    </source>
</reference>
<gene>
    <name evidence="1" type="ORF">CP97_11800</name>
</gene>
<evidence type="ECO:0000313" key="2">
    <source>
        <dbReference type="Proteomes" id="UP000059113"/>
    </source>
</evidence>
<evidence type="ECO:0000313" key="1">
    <source>
        <dbReference type="EMBL" id="AKQ42572.1"/>
    </source>
</evidence>
<organism evidence="1 2">
    <name type="scientific">Aurantiacibacter atlanticus</name>
    <dbReference type="NCBI Taxonomy" id="1648404"/>
    <lineage>
        <taxon>Bacteria</taxon>
        <taxon>Pseudomonadati</taxon>
        <taxon>Pseudomonadota</taxon>
        <taxon>Alphaproteobacteria</taxon>
        <taxon>Sphingomonadales</taxon>
        <taxon>Erythrobacteraceae</taxon>
        <taxon>Aurantiacibacter</taxon>
    </lineage>
</organism>
<accession>A0A0H4VCY2</accession>
<keyword evidence="2" id="KW-1185">Reference proteome</keyword>
<dbReference type="STRING" id="1648404.CP97_11800"/>